<dbReference type="PIRSF" id="PIRSF026631">
    <property type="entry name" value="UCP026631"/>
    <property type="match status" value="1"/>
</dbReference>
<dbReference type="Proteomes" id="UP000019102">
    <property type="component" value="Unassembled WGS sequence"/>
</dbReference>
<dbReference type="InterPro" id="IPR014529">
    <property type="entry name" value="UCP026631"/>
</dbReference>
<feature type="transmembrane region" description="Helical" evidence="1">
    <location>
        <begin position="179"/>
        <end position="200"/>
    </location>
</feature>
<dbReference type="PANTHER" id="PTHR34473:SF2">
    <property type="entry name" value="UPF0699 TRANSMEMBRANE PROTEIN YDBT"/>
    <property type="match status" value="1"/>
</dbReference>
<feature type="transmembrane region" description="Helical" evidence="1">
    <location>
        <begin position="220"/>
        <end position="241"/>
    </location>
</feature>
<feature type="domain" description="YdbS-like PH" evidence="2">
    <location>
        <begin position="248"/>
        <end position="332"/>
    </location>
</feature>
<dbReference type="Pfam" id="PF03703">
    <property type="entry name" value="bPH_2"/>
    <property type="match status" value="2"/>
</dbReference>
<dbReference type="InterPro" id="IPR005182">
    <property type="entry name" value="YdbS-like_PH"/>
</dbReference>
<feature type="transmembrane region" description="Helical" evidence="1">
    <location>
        <begin position="351"/>
        <end position="371"/>
    </location>
</feature>
<evidence type="ECO:0000313" key="4">
    <source>
        <dbReference type="Proteomes" id="UP000019102"/>
    </source>
</evidence>
<keyword evidence="1" id="KW-0812">Transmembrane</keyword>
<feature type="transmembrane region" description="Helical" evidence="1">
    <location>
        <begin position="383"/>
        <end position="400"/>
    </location>
</feature>
<evidence type="ECO:0000313" key="3">
    <source>
        <dbReference type="EMBL" id="GAE93422.1"/>
    </source>
</evidence>
<dbReference type="AlphaFoldDB" id="W4VJQ4"/>
<feature type="transmembrane region" description="Helical" evidence="1">
    <location>
        <begin position="43"/>
        <end position="61"/>
    </location>
</feature>
<feature type="domain" description="YdbS-like PH" evidence="2">
    <location>
        <begin position="64"/>
        <end position="140"/>
    </location>
</feature>
<keyword evidence="1" id="KW-0472">Membrane</keyword>
<name>W4VJQ4_9BACI</name>
<organism evidence="3 4">
    <name type="scientific">Gracilibacillus boraciitolerans JCM 21714</name>
    <dbReference type="NCBI Taxonomy" id="1298598"/>
    <lineage>
        <taxon>Bacteria</taxon>
        <taxon>Bacillati</taxon>
        <taxon>Bacillota</taxon>
        <taxon>Bacilli</taxon>
        <taxon>Bacillales</taxon>
        <taxon>Bacillaceae</taxon>
        <taxon>Gracilibacillus</taxon>
    </lineage>
</organism>
<proteinExistence type="predicted"/>
<comment type="caution">
    <text evidence="3">The sequence shown here is derived from an EMBL/GenBank/DDBJ whole genome shotgun (WGS) entry which is preliminary data.</text>
</comment>
<accession>W4VJQ4</accession>
<dbReference type="PANTHER" id="PTHR34473">
    <property type="entry name" value="UPF0699 TRANSMEMBRANE PROTEIN YDBS"/>
    <property type="match status" value="1"/>
</dbReference>
<dbReference type="EMBL" id="BAVS01000012">
    <property type="protein sequence ID" value="GAE93422.1"/>
    <property type="molecule type" value="Genomic_DNA"/>
</dbReference>
<reference evidence="3 4" key="1">
    <citation type="journal article" date="2014" name="Genome Announc.">
        <title>Draft Genome Sequence of the Boron-Tolerant and Moderately Halotolerant Bacterium Gracilibacillus boraciitolerans JCM 21714T.</title>
        <authorList>
            <person name="Ahmed I."/>
            <person name="Oshima K."/>
            <person name="Suda W."/>
            <person name="Kitamura K."/>
            <person name="Iida T."/>
            <person name="Ohmori Y."/>
            <person name="Fujiwara T."/>
            <person name="Hattori M."/>
            <person name="Ohkuma M."/>
        </authorList>
    </citation>
    <scope>NUCLEOTIDE SEQUENCE [LARGE SCALE GENOMIC DNA]</scope>
    <source>
        <strain evidence="3 4">JCM 21714</strain>
    </source>
</reference>
<gene>
    <name evidence="3" type="ORF">JCM21714_2503</name>
</gene>
<dbReference type="eggNOG" id="COG3428">
    <property type="taxonomic scope" value="Bacteria"/>
</dbReference>
<sequence>MRYHPLTTLYRIYQLAKNSLLFAIFIFVIKGGSDFWLYKYGRYVFIAFIILRFLYILVSWWKETYEWDKQSFHFKKGVFVKRVSTIPFSKIQNITRQTNLFHRVFRLTSLTLETAMDGGEDDTIKFEVVTKDHASFLINLLEVEEKETYEDTSEQILALEQKKEKDVKTIHFEPTSRDLWKASFTSLSFLAIIPIMAGLYDYVEPFLPQFKGFWSFFSQSNWLIAILSIAAVIIAVSFGIVRTFTRFGKYRISSNERYIFIDRGIVDQSNFAIEKRKIQGLQLRQPFMKRVFGLVEVTLISTASPNANDGNVSINSLYPFLPVHEAYALVEQLLPEYKLNHSMTRLPKRTLFIKLLRLSYLWVIATGLLFYFKPTPFDINVAWWIYSLVLLGVIIIQRVLDYKQTKYMIDNDQVQWWQGGLTTQMFVTRRQRVIEIATSQSLCKSYLM</sequence>
<dbReference type="RefSeq" id="WP_052000495.1">
    <property type="nucleotide sequence ID" value="NZ_BAVS01000012.1"/>
</dbReference>
<protein>
    <recommendedName>
        <fullName evidence="2">YdbS-like PH domain-containing protein</fullName>
    </recommendedName>
</protein>
<evidence type="ECO:0000256" key="1">
    <source>
        <dbReference type="SAM" id="Phobius"/>
    </source>
</evidence>
<keyword evidence="4" id="KW-1185">Reference proteome</keyword>
<evidence type="ECO:0000259" key="2">
    <source>
        <dbReference type="Pfam" id="PF03703"/>
    </source>
</evidence>
<dbReference type="STRING" id="1298598.JCM21714_2503"/>
<dbReference type="OrthoDB" id="2317554at2"/>
<keyword evidence="1" id="KW-1133">Transmembrane helix</keyword>